<comment type="caution">
    <text evidence="2">The sequence shown here is derived from an EMBL/GenBank/DDBJ whole genome shotgun (WGS) entry which is preliminary data.</text>
</comment>
<accession>K0SVX3</accession>
<sequence>EQLALGWEVIYDHFVRFGLEMHIGRTVNGKETASKTECVFFPRPSFFSKKKNTPALANEPFDGSIVQSVPVAENAPVETHKPSWREQREASAERAKKKAELEKTRYFSLDQTQPILRPRMASSPSPCTSSISVHSSRTTFGATSILTFTSRRRANPWVLSGTSSITNTSIPTLHQAPYLQSNPTQSTILWGCETWSLREDHYVKIESFLQRSIRNIHTQHQHHDASQGRPHQEKGYPQDVL</sequence>
<keyword evidence="3" id="KW-1185">Reference proteome</keyword>
<feature type="compositionally biased region" description="Basic and acidic residues" evidence="1">
    <location>
        <begin position="221"/>
        <end position="241"/>
    </location>
</feature>
<dbReference type="Proteomes" id="UP000266841">
    <property type="component" value="Unassembled WGS sequence"/>
</dbReference>
<protein>
    <submittedName>
        <fullName evidence="2">Uncharacterized protein</fullName>
    </submittedName>
</protein>
<proteinExistence type="predicted"/>
<evidence type="ECO:0000313" key="3">
    <source>
        <dbReference type="Proteomes" id="UP000266841"/>
    </source>
</evidence>
<evidence type="ECO:0000256" key="1">
    <source>
        <dbReference type="SAM" id="MobiDB-lite"/>
    </source>
</evidence>
<feature type="region of interest" description="Disordered" evidence="1">
    <location>
        <begin position="75"/>
        <end position="99"/>
    </location>
</feature>
<feature type="non-terminal residue" evidence="2">
    <location>
        <position position="1"/>
    </location>
</feature>
<feature type="compositionally biased region" description="Basic and acidic residues" evidence="1">
    <location>
        <begin position="78"/>
        <end position="99"/>
    </location>
</feature>
<organism evidence="2 3">
    <name type="scientific">Thalassiosira oceanica</name>
    <name type="common">Marine diatom</name>
    <dbReference type="NCBI Taxonomy" id="159749"/>
    <lineage>
        <taxon>Eukaryota</taxon>
        <taxon>Sar</taxon>
        <taxon>Stramenopiles</taxon>
        <taxon>Ochrophyta</taxon>
        <taxon>Bacillariophyta</taxon>
        <taxon>Coscinodiscophyceae</taxon>
        <taxon>Thalassiosirophycidae</taxon>
        <taxon>Thalassiosirales</taxon>
        <taxon>Thalassiosiraceae</taxon>
        <taxon>Thalassiosira</taxon>
    </lineage>
</organism>
<evidence type="ECO:0000313" key="2">
    <source>
        <dbReference type="EMBL" id="EJK65116.1"/>
    </source>
</evidence>
<dbReference type="EMBL" id="AGNL01016366">
    <property type="protein sequence ID" value="EJK65116.1"/>
    <property type="molecule type" value="Genomic_DNA"/>
</dbReference>
<name>K0SVX3_THAOC</name>
<gene>
    <name evidence="2" type="ORF">THAOC_14067</name>
</gene>
<dbReference type="AlphaFoldDB" id="K0SVX3"/>
<reference evidence="2 3" key="1">
    <citation type="journal article" date="2012" name="Genome Biol.">
        <title>Genome and low-iron response of an oceanic diatom adapted to chronic iron limitation.</title>
        <authorList>
            <person name="Lommer M."/>
            <person name="Specht M."/>
            <person name="Roy A.S."/>
            <person name="Kraemer L."/>
            <person name="Andreson R."/>
            <person name="Gutowska M.A."/>
            <person name="Wolf J."/>
            <person name="Bergner S.V."/>
            <person name="Schilhabel M.B."/>
            <person name="Klostermeier U.C."/>
            <person name="Beiko R.G."/>
            <person name="Rosenstiel P."/>
            <person name="Hippler M."/>
            <person name="Laroche J."/>
        </authorList>
    </citation>
    <scope>NUCLEOTIDE SEQUENCE [LARGE SCALE GENOMIC DNA]</scope>
    <source>
        <strain evidence="2 3">CCMP1005</strain>
    </source>
</reference>
<feature type="region of interest" description="Disordered" evidence="1">
    <location>
        <begin position="218"/>
        <end position="241"/>
    </location>
</feature>